<evidence type="ECO:0000256" key="1">
    <source>
        <dbReference type="SAM" id="Phobius"/>
    </source>
</evidence>
<dbReference type="AlphaFoldDB" id="A0AAV3QPE6"/>
<feature type="transmembrane region" description="Helical" evidence="1">
    <location>
        <begin position="252"/>
        <end position="281"/>
    </location>
</feature>
<name>A0AAV3QPE6_LITER</name>
<dbReference type="Pfam" id="PF25114">
    <property type="entry name" value="AtTam38"/>
    <property type="match status" value="1"/>
</dbReference>
<keyword evidence="1" id="KW-1133">Transmembrane helix</keyword>
<comment type="caution">
    <text evidence="2">The sequence shown here is derived from an EMBL/GenBank/DDBJ whole genome shotgun (WGS) entry which is preliminary data.</text>
</comment>
<organism evidence="2 3">
    <name type="scientific">Lithospermum erythrorhizon</name>
    <name type="common">Purple gromwell</name>
    <name type="synonym">Lithospermum officinale var. erythrorhizon</name>
    <dbReference type="NCBI Taxonomy" id="34254"/>
    <lineage>
        <taxon>Eukaryota</taxon>
        <taxon>Viridiplantae</taxon>
        <taxon>Streptophyta</taxon>
        <taxon>Embryophyta</taxon>
        <taxon>Tracheophyta</taxon>
        <taxon>Spermatophyta</taxon>
        <taxon>Magnoliopsida</taxon>
        <taxon>eudicotyledons</taxon>
        <taxon>Gunneridae</taxon>
        <taxon>Pentapetalae</taxon>
        <taxon>asterids</taxon>
        <taxon>lamiids</taxon>
        <taxon>Boraginales</taxon>
        <taxon>Boraginaceae</taxon>
        <taxon>Boraginoideae</taxon>
        <taxon>Lithospermeae</taxon>
        <taxon>Lithospermum</taxon>
    </lineage>
</organism>
<feature type="transmembrane region" description="Helical" evidence="1">
    <location>
        <begin position="206"/>
        <end position="232"/>
    </location>
</feature>
<accession>A0AAV3QPE6</accession>
<feature type="transmembrane region" description="Helical" evidence="1">
    <location>
        <begin position="97"/>
        <end position="114"/>
    </location>
</feature>
<dbReference type="EMBL" id="BAABME010022286">
    <property type="protein sequence ID" value="GAA0165435.1"/>
    <property type="molecule type" value="Genomic_DNA"/>
</dbReference>
<dbReference type="Proteomes" id="UP001454036">
    <property type="component" value="Unassembled WGS sequence"/>
</dbReference>
<evidence type="ECO:0000313" key="3">
    <source>
        <dbReference type="Proteomes" id="UP001454036"/>
    </source>
</evidence>
<keyword evidence="1" id="KW-0812">Transmembrane</keyword>
<evidence type="ECO:0008006" key="4">
    <source>
        <dbReference type="Google" id="ProtNLM"/>
    </source>
</evidence>
<feature type="transmembrane region" description="Helical" evidence="1">
    <location>
        <begin position="167"/>
        <end position="194"/>
    </location>
</feature>
<protein>
    <recommendedName>
        <fullName evidence="4">Embryo defective</fullName>
    </recommendedName>
</protein>
<keyword evidence="1" id="KW-0472">Membrane</keyword>
<gene>
    <name evidence="2" type="ORF">LIER_39981</name>
</gene>
<proteinExistence type="predicted"/>
<sequence>MSSSTFPALSFSNPFLNYKLRSSLCSSAQIQTKNIKSNFNFKVISKNKRNFGFVLKAHTENGDMGIKIQEKEEQVLSSMPDRFRPLTKEAPDKPLRWPYFIALGLLLYAWRMVLWELSNWRKVSLAIFQLFGYISKLVLASIFLYIGDPVTSLIRGVETTLYAFRASYSWLIAYAPLKELTIMIMLASIVLSVAEATVPDSVNNNQFLLSVAGAIGFAAVAGYITELFFWTLLLGLFGFSRLVKKRDYVSSALPVVLVLAAVGEPWLRMLAMSSFLVLAIFQYSKKPLGEKEDKATGIVKKIPVPLLCAAFSMGIHLAAKWAGYRHLTWMVA</sequence>
<feature type="transmembrane region" description="Helical" evidence="1">
    <location>
        <begin position="126"/>
        <end position="147"/>
    </location>
</feature>
<keyword evidence="3" id="KW-1185">Reference proteome</keyword>
<evidence type="ECO:0000313" key="2">
    <source>
        <dbReference type="EMBL" id="GAA0165435.1"/>
    </source>
</evidence>
<feature type="transmembrane region" description="Helical" evidence="1">
    <location>
        <begin position="302"/>
        <end position="322"/>
    </location>
</feature>
<dbReference type="InterPro" id="IPR056894">
    <property type="entry name" value="AtTam38"/>
</dbReference>
<reference evidence="2 3" key="1">
    <citation type="submission" date="2024-01" db="EMBL/GenBank/DDBJ databases">
        <title>The complete chloroplast genome sequence of Lithospermum erythrorhizon: insights into the phylogenetic relationship among Boraginaceae species and the maternal lineages of purple gromwells.</title>
        <authorList>
            <person name="Okada T."/>
            <person name="Watanabe K."/>
        </authorList>
    </citation>
    <scope>NUCLEOTIDE SEQUENCE [LARGE SCALE GENOMIC DNA]</scope>
</reference>